<dbReference type="EMBL" id="JACJIQ010000011">
    <property type="protein sequence ID" value="MBA9078195.1"/>
    <property type="molecule type" value="Genomic_DNA"/>
</dbReference>
<sequence>MWEDYEMENQEREYESDKELFLELYKLNDLVIIGSRNENDWCEIKQEFIIKEPDIGAEVEYTYRSISLPEFVLFQAFHDWDDQPNDFIVFKFNLECLEGGIMKGVCFHPEVYDRQIRKRKIDMVLNHPTKT</sequence>
<comment type="caution">
    <text evidence="1">The sequence shown here is derived from an EMBL/GenBank/DDBJ whole genome shotgun (WGS) entry which is preliminary data.</text>
</comment>
<reference evidence="1 2" key="1">
    <citation type="submission" date="2020-08" db="EMBL/GenBank/DDBJ databases">
        <title>Genomic Encyclopedia of Type Strains, Phase IV (KMG-IV): sequencing the most valuable type-strain genomes for metagenomic binning, comparative biology and taxonomic classification.</title>
        <authorList>
            <person name="Goeker M."/>
        </authorList>
    </citation>
    <scope>NUCLEOTIDE SEQUENCE [LARGE SCALE GENOMIC DNA]</scope>
    <source>
        <strain evidence="1 2">DSM 29854</strain>
    </source>
</reference>
<keyword evidence="2" id="KW-1185">Reference proteome</keyword>
<protein>
    <submittedName>
        <fullName evidence="1">Uncharacterized protein</fullName>
    </submittedName>
</protein>
<accession>A0A839GRR3</accession>
<gene>
    <name evidence="1" type="ORF">FHS90_002919</name>
</gene>
<organism evidence="1 2">
    <name type="scientific">Rufibacter quisquiliarum</name>
    <dbReference type="NCBI Taxonomy" id="1549639"/>
    <lineage>
        <taxon>Bacteria</taxon>
        <taxon>Pseudomonadati</taxon>
        <taxon>Bacteroidota</taxon>
        <taxon>Cytophagia</taxon>
        <taxon>Cytophagales</taxon>
        <taxon>Hymenobacteraceae</taxon>
        <taxon>Rufibacter</taxon>
    </lineage>
</organism>
<dbReference type="AlphaFoldDB" id="A0A839GRR3"/>
<dbReference type="RefSeq" id="WP_182513471.1">
    <property type="nucleotide sequence ID" value="NZ_JACJIQ010000011.1"/>
</dbReference>
<name>A0A839GRR3_9BACT</name>
<dbReference type="Proteomes" id="UP000563094">
    <property type="component" value="Unassembled WGS sequence"/>
</dbReference>
<proteinExistence type="predicted"/>
<evidence type="ECO:0000313" key="2">
    <source>
        <dbReference type="Proteomes" id="UP000563094"/>
    </source>
</evidence>
<evidence type="ECO:0000313" key="1">
    <source>
        <dbReference type="EMBL" id="MBA9078195.1"/>
    </source>
</evidence>